<evidence type="ECO:0000313" key="2">
    <source>
        <dbReference type="EMBL" id="MZR29949.1"/>
    </source>
</evidence>
<name>A0A6L8W5F5_9PROT</name>
<evidence type="ECO:0000313" key="3">
    <source>
        <dbReference type="Proteomes" id="UP000476030"/>
    </source>
</evidence>
<dbReference type="InterPro" id="IPR018666">
    <property type="entry name" value="DUF2125"/>
</dbReference>
<feature type="region of interest" description="Disordered" evidence="1">
    <location>
        <begin position="159"/>
        <end position="184"/>
    </location>
</feature>
<protein>
    <submittedName>
        <fullName evidence="2">DUF2125 domain-containing protein</fullName>
    </submittedName>
</protein>
<dbReference type="Pfam" id="PF09898">
    <property type="entry name" value="DUF2125"/>
    <property type="match status" value="1"/>
</dbReference>
<keyword evidence="3" id="KW-1185">Reference proteome</keyword>
<proteinExistence type="predicted"/>
<gene>
    <name evidence="2" type="ORF">GQE98_04785</name>
</gene>
<dbReference type="RefSeq" id="WP_161314493.1">
    <property type="nucleotide sequence ID" value="NZ_WTUW01000001.1"/>
</dbReference>
<sequence length="348" mass="38551">MRILFGGILALIIVVGGYIFWWHQVADQLVEAADRWRETRISEGYEISHNPLITSGFPYRVKVTAEALSIANPNHIRQPHIEIPVFWAVVQPWRINHVIFGIEGAGQANWTEKYEQRTLDFKASNALGSATFSTQGRIRTVAIDITEFEAKPSWRPPVKAGRLQLHGRPNPQESSDKNAEQKQIEGQQIAVRANNMIIEGMDDFPLGKQIEDFALSSILYGTIRNLPASDTLSEWRDAGGFVDIEALNIDWGHGSISGKGALTLDDRMRPLGEMNTRISGYENILEALTSTRQIDVNAARTIGFGLGLLAKDGEDGKRYIALPLSAQEGGVYLGPIYLMRLGSIIGSN</sequence>
<dbReference type="Proteomes" id="UP000476030">
    <property type="component" value="Unassembled WGS sequence"/>
</dbReference>
<accession>A0A6L8W5F5</accession>
<reference evidence="2 3" key="1">
    <citation type="submission" date="2019-12" db="EMBL/GenBank/DDBJ databases">
        <title>Snethiella sp. nov. sp. isolated from sea sand.</title>
        <authorList>
            <person name="Kim J."/>
            <person name="Jeong S.E."/>
            <person name="Jung H.S."/>
            <person name="Jeon C.O."/>
        </authorList>
    </citation>
    <scope>NUCLEOTIDE SEQUENCE [LARGE SCALE GENOMIC DNA]</scope>
    <source>
        <strain evidence="2 3">DP05</strain>
    </source>
</reference>
<dbReference type="AlphaFoldDB" id="A0A6L8W5F5"/>
<dbReference type="EMBL" id="WTUW01000001">
    <property type="protein sequence ID" value="MZR29949.1"/>
    <property type="molecule type" value="Genomic_DNA"/>
</dbReference>
<organism evidence="2 3">
    <name type="scientific">Sneathiella litorea</name>
    <dbReference type="NCBI Taxonomy" id="2606216"/>
    <lineage>
        <taxon>Bacteria</taxon>
        <taxon>Pseudomonadati</taxon>
        <taxon>Pseudomonadota</taxon>
        <taxon>Alphaproteobacteria</taxon>
        <taxon>Sneathiellales</taxon>
        <taxon>Sneathiellaceae</taxon>
        <taxon>Sneathiella</taxon>
    </lineage>
</organism>
<feature type="compositionally biased region" description="Basic and acidic residues" evidence="1">
    <location>
        <begin position="174"/>
        <end position="183"/>
    </location>
</feature>
<evidence type="ECO:0000256" key="1">
    <source>
        <dbReference type="SAM" id="MobiDB-lite"/>
    </source>
</evidence>
<comment type="caution">
    <text evidence="2">The sequence shown here is derived from an EMBL/GenBank/DDBJ whole genome shotgun (WGS) entry which is preliminary data.</text>
</comment>